<organism evidence="2 3">
    <name type="scientific">Finegoldia magna (strain ATCC 29328 / DSM 20472 / WAL 2508)</name>
    <name type="common">Peptostreptococcus magnus</name>
    <dbReference type="NCBI Taxonomy" id="334413"/>
    <lineage>
        <taxon>Bacteria</taxon>
        <taxon>Bacillati</taxon>
        <taxon>Bacillota</taxon>
        <taxon>Tissierellia</taxon>
        <taxon>Tissierellales</taxon>
        <taxon>Peptoniphilaceae</taxon>
        <taxon>Finegoldia</taxon>
    </lineage>
</organism>
<dbReference type="EMBL" id="AP008971">
    <property type="protein sequence ID" value="BAG08737.1"/>
    <property type="molecule type" value="Genomic_DNA"/>
</dbReference>
<keyword evidence="1" id="KW-0812">Transmembrane</keyword>
<reference evidence="2 3" key="1">
    <citation type="journal article" date="2008" name="DNA Res.">
        <title>Complete genome sequence of Finegoldia magna, an anaerobic opportunistic pathogen.</title>
        <authorList>
            <person name="Goto T."/>
            <person name="Yamashita A."/>
            <person name="Hirakawa H."/>
            <person name="Matsutani M."/>
            <person name="Todo K."/>
            <person name="Ohshima K."/>
            <person name="Toh H."/>
            <person name="Miyamoto K."/>
            <person name="Kuhara S."/>
            <person name="Hattori M."/>
            <person name="Shimizu T."/>
            <person name="Akimoto S."/>
        </authorList>
    </citation>
    <scope>NUCLEOTIDE SEQUENCE [LARGE SCALE GENOMIC DNA]</scope>
    <source>
        <strain evidence="3">ATCC 29328 / DSM 20472 / WAL 2508</strain>
    </source>
</reference>
<sequence>MMLYILINVGAVALAALLGRLLKSFLPKKLIKSIMDVVAVCILIMGIQGSVKTNNFIFMLISLVIGAIIGNGLDLDKKLAHLVEYLQNKVPASSGSSMRGAIALIMLQNIGSLAILAPLNLGLSGSADIMQFKIILDVITTFLFSATYGFAVALSGVVGLVMNSLIFLLSTSLSKVLVPEVIENISVVGSLLIVLLGIDMLEIKKFKIMDYIPALFIPVFWFIIKQLLHI</sequence>
<dbReference type="HOGENOM" id="CLU_091659_0_0_9"/>
<keyword evidence="1" id="KW-0472">Membrane</keyword>
<protein>
    <submittedName>
        <fullName evidence="2">Putative membrane protein</fullName>
    </submittedName>
</protein>
<feature type="transmembrane region" description="Helical" evidence="1">
    <location>
        <begin position="101"/>
        <end position="123"/>
    </location>
</feature>
<dbReference type="KEGG" id="fma:FMG_1319"/>
<dbReference type="PANTHER" id="PTHR36111">
    <property type="entry name" value="INNER MEMBRANE PROTEIN-RELATED"/>
    <property type="match status" value="1"/>
</dbReference>
<feature type="transmembrane region" description="Helical" evidence="1">
    <location>
        <begin position="135"/>
        <end position="161"/>
    </location>
</feature>
<dbReference type="PANTHER" id="PTHR36111:SF2">
    <property type="entry name" value="INNER MEMBRANE PROTEIN"/>
    <property type="match status" value="1"/>
</dbReference>
<feature type="transmembrane region" description="Helical" evidence="1">
    <location>
        <begin position="208"/>
        <end position="228"/>
    </location>
</feature>
<evidence type="ECO:0000313" key="2">
    <source>
        <dbReference type="EMBL" id="BAG08737.1"/>
    </source>
</evidence>
<dbReference type="eggNOG" id="COG1811">
    <property type="taxonomic scope" value="Bacteria"/>
</dbReference>
<gene>
    <name evidence="2" type="ordered locus">FMG_1319</name>
</gene>
<dbReference type="AlphaFoldDB" id="B0S2Z7"/>
<dbReference type="Pfam" id="PF04474">
    <property type="entry name" value="DUF554"/>
    <property type="match status" value="1"/>
</dbReference>
<keyword evidence="1" id="KW-1133">Transmembrane helix</keyword>
<evidence type="ECO:0000256" key="1">
    <source>
        <dbReference type="SAM" id="Phobius"/>
    </source>
</evidence>
<dbReference type="STRING" id="334413.FMG_1319"/>
<proteinExistence type="predicted"/>
<evidence type="ECO:0000313" key="3">
    <source>
        <dbReference type="Proteomes" id="UP000001319"/>
    </source>
</evidence>
<accession>B0S2Z7</accession>
<feature type="transmembrane region" description="Helical" evidence="1">
    <location>
        <begin position="29"/>
        <end position="47"/>
    </location>
</feature>
<feature type="transmembrane region" description="Helical" evidence="1">
    <location>
        <begin position="181"/>
        <end position="201"/>
    </location>
</feature>
<dbReference type="Proteomes" id="UP000001319">
    <property type="component" value="Chromosome"/>
</dbReference>
<name>B0S2Z7_FINM2</name>
<keyword evidence="3" id="KW-1185">Reference proteome</keyword>
<feature type="transmembrane region" description="Helical" evidence="1">
    <location>
        <begin position="56"/>
        <end position="73"/>
    </location>
</feature>
<dbReference type="InterPro" id="IPR007563">
    <property type="entry name" value="DUF554"/>
</dbReference>